<proteinExistence type="predicted"/>
<dbReference type="Gene3D" id="1.10.1200.10">
    <property type="entry name" value="ACP-like"/>
    <property type="match status" value="1"/>
</dbReference>
<dbReference type="Pfam" id="PF00550">
    <property type="entry name" value="PP-binding"/>
    <property type="match status" value="1"/>
</dbReference>
<evidence type="ECO:0000313" key="3">
    <source>
        <dbReference type="Proteomes" id="UP000476696"/>
    </source>
</evidence>
<sequence length="88" mass="9776">MLNQEKIEYGVLNKVSELITVDVVDIDIKANFDEVGLDSLSLAMLFIELEMLFGFDPLGEGNSLLSDIHCISDIIDIFTKNEKSLLLG</sequence>
<accession>A0A6M2B8P3</accession>
<feature type="domain" description="Carrier" evidence="1">
    <location>
        <begin position="2"/>
        <end position="82"/>
    </location>
</feature>
<reference evidence="2 3" key="1">
    <citation type="submission" date="2020-01" db="EMBL/GenBank/DDBJ databases">
        <authorList>
            <person name="Lee S.D."/>
        </authorList>
    </citation>
    <scope>NUCLEOTIDE SEQUENCE [LARGE SCALE GENOMIC DNA]</scope>
    <source>
        <strain evidence="2 3">Lac-M11</strain>
    </source>
</reference>
<dbReference type="InterPro" id="IPR036736">
    <property type="entry name" value="ACP-like_sf"/>
</dbReference>
<reference evidence="2 3" key="2">
    <citation type="submission" date="2020-03" db="EMBL/GenBank/DDBJ databases">
        <title>Rahnella aceri sp. nov., isoated from traditional Jeju Makgeolli.</title>
        <authorList>
            <person name="Kim I.S."/>
            <person name="Jeon D."/>
        </authorList>
    </citation>
    <scope>NUCLEOTIDE SEQUENCE [LARGE SCALE GENOMIC DNA]</scope>
    <source>
        <strain evidence="2 3">Lac-M11</strain>
    </source>
</reference>
<protein>
    <submittedName>
        <fullName evidence="2">Acyl carrier protein</fullName>
    </submittedName>
</protein>
<evidence type="ECO:0000313" key="2">
    <source>
        <dbReference type="EMBL" id="NGX88993.1"/>
    </source>
</evidence>
<dbReference type="EMBL" id="JAADJS010000004">
    <property type="protein sequence ID" value="NGX88993.1"/>
    <property type="molecule type" value="Genomic_DNA"/>
</dbReference>
<dbReference type="InterPro" id="IPR009081">
    <property type="entry name" value="PP-bd_ACP"/>
</dbReference>
<organism evidence="2 3">
    <name type="scientific">Rahnella contaminans</name>
    <dbReference type="NCBI Taxonomy" id="2703882"/>
    <lineage>
        <taxon>Bacteria</taxon>
        <taxon>Pseudomonadati</taxon>
        <taxon>Pseudomonadota</taxon>
        <taxon>Gammaproteobacteria</taxon>
        <taxon>Enterobacterales</taxon>
        <taxon>Yersiniaceae</taxon>
        <taxon>Rahnella</taxon>
    </lineage>
</organism>
<comment type="caution">
    <text evidence="2">The sequence shown here is derived from an EMBL/GenBank/DDBJ whole genome shotgun (WGS) entry which is preliminary data.</text>
</comment>
<dbReference type="Proteomes" id="UP000476696">
    <property type="component" value="Unassembled WGS sequence"/>
</dbReference>
<dbReference type="AlphaFoldDB" id="A0A6M2B8P3"/>
<dbReference type="PROSITE" id="PS50075">
    <property type="entry name" value="CARRIER"/>
    <property type="match status" value="1"/>
</dbReference>
<evidence type="ECO:0000259" key="1">
    <source>
        <dbReference type="PROSITE" id="PS50075"/>
    </source>
</evidence>
<name>A0A6M2B8P3_9GAMM</name>
<dbReference type="RefSeq" id="WP_165060849.1">
    <property type="nucleotide sequence ID" value="NZ_JAADJS010000004.1"/>
</dbReference>
<dbReference type="SUPFAM" id="SSF47336">
    <property type="entry name" value="ACP-like"/>
    <property type="match status" value="1"/>
</dbReference>
<gene>
    <name evidence="2" type="ORF">GW579_18095</name>
</gene>
<keyword evidence="3" id="KW-1185">Reference proteome</keyword>